<feature type="repeat" description="CHCR" evidence="7">
    <location>
        <begin position="1275"/>
        <end position="1421"/>
    </location>
</feature>
<dbReference type="GO" id="GO:0030130">
    <property type="term" value="C:clathrin coat of trans-Golgi network vesicle"/>
    <property type="evidence" value="ECO:0007669"/>
    <property type="project" value="InterPro"/>
</dbReference>
<sequence>MAANLPIKFEENLNLINIGINAANVGFTNLTMESEKFICVREQVGDQSQVVIIDMADPQNPIRRPITADNAIMNPISKIIALKAGKTLQIFNMELKAKMKAHNMTEEVVFWKWITPSIVGLVTDAACYHWTIEGESPPTKVFDRHGSLQGCQIINYRASGDLKWLLLVGISAVGGAVKGAMQLYSVDRKVSQPIEGHAAAFTQFKAEGNNAESNLFCFSVRGPSGGKLHIIEVGSPVAGNQPFAKRQADVFFPAEAANDFPVAMQVSKKHGVIYLVTKYGYIHMYDVETGICIFMNRISSDTIFVTVPQESTGGMMGVNRKGQVLAVTIDESNIVQYCQGQLNNHDLALKIATRCDLGGADDLFIKKFQLLFQQGAFTDAAKVAAKAPRGVLRTNQVIQQFQQVPTQPGQTSPLLQYFGILLDAGKLNKVETLELCRPVLAQGRKQLIEKWLKEDKLECSEELGDLVKPTDATLGLSIYLRANAPNKVVSCFAETGQFDKIVQYSQKVGFTPDYIFLLRHIMRMNPDQGTKFAQSLVADDEPLADISQIVDVFSEFRLVQQCTAFLLDALKNNRPSEGHLQTKLLEMNLMGGTQQVADAILGNQVFSHYDRPYIAQLCEKAGLLQRALEHYTDLYDIKRAIIHTNLLQPDWLIAYFGNLSVEDSLECLKAMLTANIRVNLSLVVKIAGKYHEQLGADKLISIFESFKSYEGLFYFLGAVVNFSQDPEVHFKFIEAAVKTNQIKEVERICRESNCYEPEKVKNFLKEQKIADQLPLIIVCDRFDFVHDLVLHLYRNNLQKYIEIYVQKVNPSRLPQVIGGLLDVDCEPDVIKSLIMVVKGQFSTDDLVAEVEQRNRLKLLLPWLESRIAEGCQEPATHNALAKIYIDANNNPERFLRENPFYDSTVVGKYCEKRDPHLACVAYERGMCDEELIKVCNENSLFKNEARYLVRRKDPELWAKVLVDDNSHRRSVIDQVVQTALGEAQDPDEISVTVKSFMEADLPNELIELLEKVVLENSVFSDHRNLQNLLILTAVKADTTRVMDYISRLDNYDAPDIAEICINNELYEEAFAIFKKFDASTSAMEVLINNVKNLDRAYEFAERISTPEVWTLLGKAQLVEDLVKEAIDSFIKADDPSAYMEVVDAAHRNSEFDDLVKFLQMARKKTREAYVETELCYAFAKTNRLAELEEFIATSNNANVQQIGDRCYDQEMYQAAKILYASISNFGRLASTLVKLGEYQAAVEAAKKANSTRTWKEVCFSCVDNSEFRLAQLCGLNIVVHADELDDLICYYQDRGFFEELITMLEGALGLERAHMGMFTELAILYSKYKPEKMKEHLELFWSRVNIPKVLRAAETAHLWAELVFLYDKYEEYDNAILTMMKHPTVAWKEGLFKDIITKVANIELYYKALQFYIDFKPLHINDLLNALSPRIDHTRTVCFFRKMNQLALVKNYLRASQGINNKAVNEALSELFIEEEDHQALRTSIDSYDAFDAIGLALRLEKHELLEFRRIAAYLYKKNNRWQQSVELCKKDDLFKDAMEFAAESRDTELVEELANWFLKKGRHDCYAACLYTCYDLMRPDVVLEQSWRNGIQDFAMPYFIQTLREMTLRIESLENSEKTRTTKEDEKAEEAEQPMIMAPQLMLANAAHMPGMPGAPNPFGQQMPGMGQPGMGMPGQPGMPNGMNMGGMPNQFGGMPGQF</sequence>
<dbReference type="SUPFAM" id="SSF50989">
    <property type="entry name" value="Clathrin heavy-chain terminal domain"/>
    <property type="match status" value="1"/>
</dbReference>
<evidence type="ECO:0000256" key="6">
    <source>
        <dbReference type="PIRNR" id="PIRNR002290"/>
    </source>
</evidence>
<dbReference type="Pfam" id="PF13838">
    <property type="entry name" value="Clathrin_H_link"/>
    <property type="match status" value="1"/>
</dbReference>
<dbReference type="GO" id="GO:0071439">
    <property type="term" value="C:clathrin complex"/>
    <property type="evidence" value="ECO:0007669"/>
    <property type="project" value="InterPro"/>
</dbReference>
<organism evidence="9">
    <name type="scientific">Oikopleura dioica</name>
    <name type="common">Tunicate</name>
    <dbReference type="NCBI Taxonomy" id="34765"/>
    <lineage>
        <taxon>Eukaryota</taxon>
        <taxon>Metazoa</taxon>
        <taxon>Chordata</taxon>
        <taxon>Tunicata</taxon>
        <taxon>Appendicularia</taxon>
        <taxon>Copelata</taxon>
        <taxon>Oikopleuridae</taxon>
        <taxon>Oikopleura</taxon>
    </lineage>
</organism>
<protein>
    <recommendedName>
        <fullName evidence="6">Clathrin heavy chain</fullName>
    </recommendedName>
</protein>
<feature type="repeat" description="CHCR" evidence="7">
    <location>
        <begin position="834"/>
        <end position="973"/>
    </location>
</feature>
<dbReference type="Gene3D" id="2.130.10.110">
    <property type="entry name" value="Clathrin heavy-chain terminal domain"/>
    <property type="match status" value="1"/>
</dbReference>
<feature type="repeat" description="CHCR" evidence="7">
    <location>
        <begin position="1424"/>
        <end position="1567"/>
    </location>
</feature>
<dbReference type="Pfam" id="PF09268">
    <property type="entry name" value="Clathrin-link"/>
    <property type="match status" value="1"/>
</dbReference>
<dbReference type="SUPFAM" id="SSF48371">
    <property type="entry name" value="ARM repeat"/>
    <property type="match status" value="6"/>
</dbReference>
<dbReference type="PIRSF" id="PIRSF002290">
    <property type="entry name" value="Clathrin_H_chain"/>
    <property type="match status" value="1"/>
</dbReference>
<dbReference type="InterPro" id="IPR000547">
    <property type="entry name" value="Clathrin_H-chain/VPS_repeat"/>
</dbReference>
<dbReference type="InterPro" id="IPR055358">
    <property type="entry name" value="CHCR"/>
</dbReference>
<keyword evidence="10" id="KW-1185">Reference proteome</keyword>
<dbReference type="InterPro" id="IPR015348">
    <property type="entry name" value="Clathrin_H-chain_linker_core"/>
</dbReference>
<evidence type="ECO:0000256" key="2">
    <source>
        <dbReference type="ARBA" id="ARBA00022737"/>
    </source>
</evidence>
<dbReference type="GO" id="GO:0032051">
    <property type="term" value="F:clathrin light chain binding"/>
    <property type="evidence" value="ECO:0007669"/>
    <property type="project" value="InterPro"/>
</dbReference>
<evidence type="ECO:0000256" key="4">
    <source>
        <dbReference type="ARBA" id="ARBA00023176"/>
    </source>
</evidence>
<feature type="repeat" description="CHCR" evidence="7">
    <location>
        <begin position="537"/>
        <end position="684"/>
    </location>
</feature>
<keyword evidence="4 6" id="KW-0168">Coated pit</keyword>
<dbReference type="Pfam" id="PF01394">
    <property type="entry name" value="Clathrin_propel"/>
    <property type="match status" value="5"/>
</dbReference>
<name>E4X982_OIKDI</name>
<evidence type="ECO:0000313" key="10">
    <source>
        <dbReference type="Proteomes" id="UP000001307"/>
    </source>
</evidence>
<evidence type="ECO:0000256" key="1">
    <source>
        <dbReference type="ARBA" id="ARBA00009535"/>
    </source>
</evidence>
<feature type="repeat" description="CHCR" evidence="7">
    <location>
        <begin position="687"/>
        <end position="829"/>
    </location>
</feature>
<feature type="repeat" description="CHCR" evidence="7">
    <location>
        <begin position="1129"/>
        <end position="1270"/>
    </location>
</feature>
<dbReference type="PANTHER" id="PTHR10292">
    <property type="entry name" value="CLATHRIN HEAVY CHAIN RELATED"/>
    <property type="match status" value="1"/>
</dbReference>
<dbReference type="FunFam" id="1.25.40.10:FF:000001">
    <property type="entry name" value="Clathrin heavy chain"/>
    <property type="match status" value="1"/>
</dbReference>
<dbReference type="InterPro" id="IPR016341">
    <property type="entry name" value="Clathrin_heavy_chain"/>
</dbReference>
<gene>
    <name evidence="9" type="ORF">GSOID_T00004429001</name>
</gene>
<comment type="similarity">
    <text evidence="1 6">Belongs to the clathrin heavy chain family.</text>
</comment>
<keyword evidence="2" id="KW-0677">Repeat</keyword>
<dbReference type="EMBL" id="FN653030">
    <property type="protein sequence ID" value="CBY19011.1"/>
    <property type="molecule type" value="Genomic_DNA"/>
</dbReference>
<dbReference type="GO" id="GO:0045334">
    <property type="term" value="C:clathrin-coated endocytic vesicle"/>
    <property type="evidence" value="ECO:0007669"/>
    <property type="project" value="TreeGrafter"/>
</dbReference>
<dbReference type="InterPro" id="IPR016024">
    <property type="entry name" value="ARM-type_fold"/>
</dbReference>
<comment type="subcellular location">
    <subcellularLocation>
        <location evidence="6">Cytoplasmic vesicle membrane</location>
        <topology evidence="6">Peripheral membrane protein</topology>
        <orientation evidence="6">Cytoplasmic side</orientation>
    </subcellularLocation>
    <subcellularLocation>
        <location evidence="6">Membrane</location>
        <location evidence="6">Coated pit</location>
        <topology evidence="6">Peripheral membrane protein</topology>
        <orientation evidence="6">Cytoplasmic side</orientation>
    </subcellularLocation>
</comment>
<dbReference type="FunCoup" id="E4X982">
    <property type="interactions" value="560"/>
</dbReference>
<dbReference type="InterPro" id="IPR022365">
    <property type="entry name" value="Clathrin_H-chain_propeller_rpt"/>
</dbReference>
<evidence type="ECO:0000256" key="5">
    <source>
        <dbReference type="ARBA" id="ARBA00023329"/>
    </source>
</evidence>
<dbReference type="InterPro" id="IPR016025">
    <property type="entry name" value="Clathrin_H-chain_N"/>
</dbReference>
<dbReference type="Proteomes" id="UP000001307">
    <property type="component" value="Unassembled WGS sequence"/>
</dbReference>
<dbReference type="Gene3D" id="1.25.40.10">
    <property type="entry name" value="Tetratricopeptide repeat domain"/>
    <property type="match status" value="3"/>
</dbReference>
<dbReference type="FunFam" id="1.25.40.10:FF:000007">
    <property type="entry name" value="Clathrin heavy chain"/>
    <property type="match status" value="1"/>
</dbReference>
<feature type="repeat" description="CHCR" evidence="7">
    <location>
        <begin position="980"/>
        <end position="1125"/>
    </location>
</feature>
<evidence type="ECO:0000259" key="8">
    <source>
        <dbReference type="Pfam" id="PF09268"/>
    </source>
</evidence>
<dbReference type="InterPro" id="IPR011990">
    <property type="entry name" value="TPR-like_helical_dom_sf"/>
</dbReference>
<evidence type="ECO:0000256" key="3">
    <source>
        <dbReference type="ARBA" id="ARBA00023136"/>
    </source>
</evidence>
<dbReference type="GO" id="GO:0030132">
    <property type="term" value="C:clathrin coat of coated pit"/>
    <property type="evidence" value="ECO:0007669"/>
    <property type="project" value="InterPro"/>
</dbReference>
<dbReference type="Gene3D" id="1.25.40.730">
    <property type="match status" value="1"/>
</dbReference>
<keyword evidence="3 6" id="KW-0472">Membrane</keyword>
<dbReference type="SMART" id="SM00299">
    <property type="entry name" value="CLH"/>
    <property type="match status" value="7"/>
</dbReference>
<dbReference type="PANTHER" id="PTHR10292:SF1">
    <property type="entry name" value="CLATHRIN HEAVY CHAIN"/>
    <property type="match status" value="1"/>
</dbReference>
<keyword evidence="5 6" id="KW-0968">Cytoplasmic vesicle</keyword>
<dbReference type="FunFam" id="2.130.10.110:FF:000003">
    <property type="entry name" value="Clathrin heavy chain"/>
    <property type="match status" value="1"/>
</dbReference>
<comment type="function">
    <text evidence="6">Clathrin is the major protein of the polyhedral coat of coated pits and vesicles.</text>
</comment>
<dbReference type="FunFam" id="1.25.40.10:FF:000009">
    <property type="entry name" value="Clathrin heavy chain"/>
    <property type="match status" value="1"/>
</dbReference>
<dbReference type="Pfam" id="PF00637">
    <property type="entry name" value="Clathrin"/>
    <property type="match status" value="7"/>
</dbReference>
<dbReference type="GO" id="GO:0006886">
    <property type="term" value="P:intracellular protein transport"/>
    <property type="evidence" value="ECO:0007669"/>
    <property type="project" value="UniProtKB-UniRule"/>
</dbReference>
<feature type="domain" description="Clathrin heavy chain linker core motif" evidence="8">
    <location>
        <begin position="331"/>
        <end position="354"/>
    </location>
</feature>
<evidence type="ECO:0000256" key="7">
    <source>
        <dbReference type="PROSITE-ProRule" id="PRU01006"/>
    </source>
</evidence>
<evidence type="ECO:0000313" key="9">
    <source>
        <dbReference type="EMBL" id="CBY19011.1"/>
    </source>
</evidence>
<dbReference type="InParanoid" id="E4X982"/>
<reference evidence="9" key="1">
    <citation type="journal article" date="2010" name="Science">
        <title>Plasticity of animal genome architecture unmasked by rapid evolution of a pelagic tunicate.</title>
        <authorList>
            <person name="Denoeud F."/>
            <person name="Henriet S."/>
            <person name="Mungpakdee S."/>
            <person name="Aury J.M."/>
            <person name="Da Silva C."/>
            <person name="Brinkmann H."/>
            <person name="Mikhaleva J."/>
            <person name="Olsen L.C."/>
            <person name="Jubin C."/>
            <person name="Canestro C."/>
            <person name="Bouquet J.M."/>
            <person name="Danks G."/>
            <person name="Poulain J."/>
            <person name="Campsteijn C."/>
            <person name="Adamski M."/>
            <person name="Cross I."/>
            <person name="Yadetie F."/>
            <person name="Muffato M."/>
            <person name="Louis A."/>
            <person name="Butcher S."/>
            <person name="Tsagkogeorga G."/>
            <person name="Konrad A."/>
            <person name="Singh S."/>
            <person name="Jensen M.F."/>
            <person name="Cong E.H."/>
            <person name="Eikeseth-Otteraa H."/>
            <person name="Noel B."/>
            <person name="Anthouard V."/>
            <person name="Porcel B.M."/>
            <person name="Kachouri-Lafond R."/>
            <person name="Nishino A."/>
            <person name="Ugolini M."/>
            <person name="Chourrout P."/>
            <person name="Nishida H."/>
            <person name="Aasland R."/>
            <person name="Huzurbazar S."/>
            <person name="Westhof E."/>
            <person name="Delsuc F."/>
            <person name="Lehrach H."/>
            <person name="Reinhardt R."/>
            <person name="Weissenbach J."/>
            <person name="Roy S.W."/>
            <person name="Artiguenave F."/>
            <person name="Postlethwait J.H."/>
            <person name="Manak J.R."/>
            <person name="Thompson E.M."/>
            <person name="Jaillon O."/>
            <person name="Du Pasquier L."/>
            <person name="Boudinot P."/>
            <person name="Liberles D.A."/>
            <person name="Volff J.N."/>
            <person name="Philippe H."/>
            <person name="Lenhard B."/>
            <person name="Roest Crollius H."/>
            <person name="Wincker P."/>
            <person name="Chourrout D."/>
        </authorList>
    </citation>
    <scope>NUCLEOTIDE SEQUENCE [LARGE SCALE GENOMIC DNA]</scope>
</reference>
<dbReference type="GO" id="GO:0006898">
    <property type="term" value="P:receptor-mediated endocytosis"/>
    <property type="evidence" value="ECO:0007669"/>
    <property type="project" value="TreeGrafter"/>
</dbReference>
<accession>E4X982</accession>
<dbReference type="PROSITE" id="PS50236">
    <property type="entry name" value="CHCR"/>
    <property type="match status" value="7"/>
</dbReference>
<proteinExistence type="inferred from homology"/>
<dbReference type="FunFam" id="1.25.40.10:FF:000002">
    <property type="entry name" value="Clathrin heavy chain"/>
    <property type="match status" value="1"/>
</dbReference>
<dbReference type="OrthoDB" id="2113814at2759"/>
<dbReference type="GO" id="GO:0005198">
    <property type="term" value="F:structural molecule activity"/>
    <property type="evidence" value="ECO:0007669"/>
    <property type="project" value="InterPro"/>
</dbReference>